<gene>
    <name evidence="1" type="ORF">NCS57_00858500</name>
</gene>
<comment type="caution">
    <text evidence="1">The sequence shown here is derived from an EMBL/GenBank/DDBJ whole genome shotgun (WGS) entry which is preliminary data.</text>
</comment>
<dbReference type="Proteomes" id="UP001065298">
    <property type="component" value="Chromosome 6"/>
</dbReference>
<evidence type="ECO:0000313" key="1">
    <source>
        <dbReference type="EMBL" id="KAI8666340.1"/>
    </source>
</evidence>
<organism evidence="1 2">
    <name type="scientific">Fusarium keratoplasticum</name>
    <dbReference type="NCBI Taxonomy" id="1328300"/>
    <lineage>
        <taxon>Eukaryota</taxon>
        <taxon>Fungi</taxon>
        <taxon>Dikarya</taxon>
        <taxon>Ascomycota</taxon>
        <taxon>Pezizomycotina</taxon>
        <taxon>Sordariomycetes</taxon>
        <taxon>Hypocreomycetidae</taxon>
        <taxon>Hypocreales</taxon>
        <taxon>Nectriaceae</taxon>
        <taxon>Fusarium</taxon>
        <taxon>Fusarium solani species complex</taxon>
    </lineage>
</organism>
<keyword evidence="2" id="KW-1185">Reference proteome</keyword>
<sequence length="374" mass="42806">MASHNVIPRSVFSDEIIEKLTTSPRLAFDKVIRHLPRPKLSTISRTSNSSSLGLLDLLPAEILLEVLKLIDFQPLSRLLRTSLRGKAVVEALRLYRHVMEYSPKALAALGKTRLLQHHSAALVRQVLSEQKCVSCFEFGGFLFLPTCERICHDCLDKNYTFHLTGVSFAKKWFSLNSTQLQRIPIMRSIPGRYQLRPEAKREHRQSHQLVSVKQLLQLAIDVHGSPENVAKLMPTRSFDIDDDNFKIFEEFHKAPLQPPGCDLSKLPFDYQLHDKYPGMAAIRMPSLTSSGLEYGSECQGCDYLLRKKFLGILPRLVQEEFVPRDIVPEEVFRAMASRLRPGTEFIEHLRECCGVGWMFREGGRRLVFHYEGEC</sequence>
<dbReference type="EMBL" id="CM046508">
    <property type="protein sequence ID" value="KAI8666340.1"/>
    <property type="molecule type" value="Genomic_DNA"/>
</dbReference>
<proteinExistence type="predicted"/>
<reference evidence="1" key="1">
    <citation type="submission" date="2022-06" db="EMBL/GenBank/DDBJ databases">
        <title>Fusarium solani species complex genomes reveal bases of compartmentalisation and animal pathogenesis.</title>
        <authorList>
            <person name="Tsai I.J."/>
        </authorList>
    </citation>
    <scope>NUCLEOTIDE SEQUENCE</scope>
    <source>
        <strain evidence="1">Fu6.1</strain>
    </source>
</reference>
<evidence type="ECO:0000313" key="2">
    <source>
        <dbReference type="Proteomes" id="UP001065298"/>
    </source>
</evidence>
<accession>A0ACC0QSP7</accession>
<name>A0ACC0QSP7_9HYPO</name>
<protein>
    <submittedName>
        <fullName evidence="1">F-box domain-containing protein</fullName>
    </submittedName>
</protein>